<dbReference type="PANTHER" id="PTHR33928:SF2">
    <property type="entry name" value="PECTATE LYASE SUPERFAMILY PROTEIN DOMAIN-CONTAINING PROTEIN-RELATED"/>
    <property type="match status" value="1"/>
</dbReference>
<gene>
    <name evidence="3" type="ORF">P280DRAFT_517877</name>
</gene>
<dbReference type="AlphaFoldDB" id="A0A6A6RY66"/>
<protein>
    <submittedName>
        <fullName evidence="3">Pectin lyase-like protein</fullName>
    </submittedName>
</protein>
<dbReference type="OrthoDB" id="1046782at2759"/>
<dbReference type="Pfam" id="PF12708">
    <property type="entry name" value="Pect-lyase_RHGA_epim"/>
    <property type="match status" value="2"/>
</dbReference>
<evidence type="ECO:0000259" key="2">
    <source>
        <dbReference type="Pfam" id="PF12708"/>
    </source>
</evidence>
<dbReference type="InterPro" id="IPR011050">
    <property type="entry name" value="Pectin_lyase_fold/virulence"/>
</dbReference>
<dbReference type="Gene3D" id="2.160.20.10">
    <property type="entry name" value="Single-stranded right-handed beta-helix, Pectin lyase-like"/>
    <property type="match status" value="2"/>
</dbReference>
<evidence type="ECO:0000313" key="4">
    <source>
        <dbReference type="Proteomes" id="UP000799753"/>
    </source>
</evidence>
<reference evidence="3" key="1">
    <citation type="journal article" date="2020" name="Stud. Mycol.">
        <title>101 Dothideomycetes genomes: a test case for predicting lifestyles and emergence of pathogens.</title>
        <authorList>
            <person name="Haridas S."/>
            <person name="Albert R."/>
            <person name="Binder M."/>
            <person name="Bloem J."/>
            <person name="Labutti K."/>
            <person name="Salamov A."/>
            <person name="Andreopoulos B."/>
            <person name="Baker S."/>
            <person name="Barry K."/>
            <person name="Bills G."/>
            <person name="Bluhm B."/>
            <person name="Cannon C."/>
            <person name="Castanera R."/>
            <person name="Culley D."/>
            <person name="Daum C."/>
            <person name="Ezra D."/>
            <person name="Gonzalez J."/>
            <person name="Henrissat B."/>
            <person name="Kuo A."/>
            <person name="Liang C."/>
            <person name="Lipzen A."/>
            <person name="Lutzoni F."/>
            <person name="Magnuson J."/>
            <person name="Mondo S."/>
            <person name="Nolan M."/>
            <person name="Ohm R."/>
            <person name="Pangilinan J."/>
            <person name="Park H.-J."/>
            <person name="Ramirez L."/>
            <person name="Alfaro M."/>
            <person name="Sun H."/>
            <person name="Tritt A."/>
            <person name="Yoshinaga Y."/>
            <person name="Zwiers L.-H."/>
            <person name="Turgeon B."/>
            <person name="Goodwin S."/>
            <person name="Spatafora J."/>
            <person name="Crous P."/>
            <person name="Grigoriev I."/>
        </authorList>
    </citation>
    <scope>NUCLEOTIDE SEQUENCE</scope>
    <source>
        <strain evidence="3">CBS 473.64</strain>
    </source>
</reference>
<dbReference type="Proteomes" id="UP000799753">
    <property type="component" value="Unassembled WGS sequence"/>
</dbReference>
<keyword evidence="3" id="KW-0456">Lyase</keyword>
<feature type="region of interest" description="Disordered" evidence="1">
    <location>
        <begin position="640"/>
        <end position="672"/>
    </location>
</feature>
<evidence type="ECO:0000256" key="1">
    <source>
        <dbReference type="SAM" id="MobiDB-lite"/>
    </source>
</evidence>
<dbReference type="SUPFAM" id="SSF51126">
    <property type="entry name" value="Pectin lyase-like"/>
    <property type="match status" value="2"/>
</dbReference>
<dbReference type="CDD" id="cd23668">
    <property type="entry name" value="GH55_beta13glucanase-like"/>
    <property type="match status" value="1"/>
</dbReference>
<feature type="compositionally biased region" description="Pro residues" evidence="1">
    <location>
        <begin position="642"/>
        <end position="651"/>
    </location>
</feature>
<evidence type="ECO:0000313" key="3">
    <source>
        <dbReference type="EMBL" id="KAF2640499.1"/>
    </source>
</evidence>
<dbReference type="PANTHER" id="PTHR33928">
    <property type="entry name" value="POLYGALACTURONASE QRT3"/>
    <property type="match status" value="1"/>
</dbReference>
<dbReference type="InterPro" id="IPR024535">
    <property type="entry name" value="RHGA/B-epi-like_pectate_lyase"/>
</dbReference>
<dbReference type="EMBL" id="MU006784">
    <property type="protein sequence ID" value="KAF2640499.1"/>
    <property type="molecule type" value="Genomic_DNA"/>
</dbReference>
<dbReference type="FunFam" id="2.160.20.10:FF:000023">
    <property type="entry name" value="Exo-beta-1,3-glucanase Exg0"/>
    <property type="match status" value="1"/>
</dbReference>
<feature type="compositionally biased region" description="Polar residues" evidence="1">
    <location>
        <begin position="663"/>
        <end position="672"/>
    </location>
</feature>
<feature type="domain" description="Rhamnogalacturonase A/B/Epimerase-like pectate lyase" evidence="2">
    <location>
        <begin position="387"/>
        <end position="451"/>
    </location>
</feature>
<dbReference type="InterPro" id="IPR039279">
    <property type="entry name" value="QRT3-like"/>
</dbReference>
<accession>A0A6A6RY66</accession>
<dbReference type="GO" id="GO:0004650">
    <property type="term" value="F:polygalacturonase activity"/>
    <property type="evidence" value="ECO:0007669"/>
    <property type="project" value="InterPro"/>
</dbReference>
<dbReference type="InterPro" id="IPR012334">
    <property type="entry name" value="Pectin_lyas_fold"/>
</dbReference>
<sequence length="769" mass="84095">MEEIEHQGKATFNNDSDTYQVFRNVKDFGAKGDGVTDDTVAINRAMSEGGRCGPGKCNSTTTTPAVVYFPGGTYMLSSSIVNYYYTQIIGNPNCLPTLKAKANFKVGANDPMGLIDGSQYQPGGGRGYIPQNVFFRQVRNLVIDTTSVPANESVRGIHWPTSQTTSIQNVVFKLSAANNTQHEGLYLEEGSGGFMTDLVFHGGSKAMNVGNQQFTTRNLTFHNCKTAIHQNWSWGWTYKSVSINNCQVGINMTAPYAMPTNATTVAAGSVTLLDSSIRDTDIGILTARTPYSQPDSAGSLYLENVGIQNVGTIIKAGDYFTLKDPSGNMTIGAWADGHWYDHSREKNETRGYISPSSRPATLLDPQGKYYERSKPHYGDVPVLDVLSAKDLEVKGDGETDDTEALNAAIKSATDSKKILFIDAGYYKVTDTIFIPPGAKIVGEALASVIMSSGDRFNDINNPRPVVQVGEKGEHGSIEWSDMFVSTQGPQAGAILIEYNLYTTDSDPAGMWDVHTRIGGFKGSKLQSEQCPITPGVNPTAASIKMECVGAYMSMHVTKWASNLYMENNWFWVADHDLDDPLDSNTQITVYVGRGLLIEGLQGNFWLYGTAVEHHAKYQYQLVDTLNVYMGQIQTETAYYQPHPDPTLPFPTNPELSDPEPEPASSSGENSTNTDGWGLRILRSSHINIYGAGLYSFFDDYNNSCSQWDGGASCQTRILSIEGNKSSHHIHVYNLNTVGTGWMVSQDGEVFANNVDNNGTFVDTVVVLRV</sequence>
<dbReference type="GO" id="GO:0016829">
    <property type="term" value="F:lyase activity"/>
    <property type="evidence" value="ECO:0007669"/>
    <property type="project" value="UniProtKB-KW"/>
</dbReference>
<feature type="domain" description="Rhamnogalacturonase A/B/Epimerase-like pectate lyase" evidence="2">
    <location>
        <begin position="22"/>
        <end position="251"/>
    </location>
</feature>
<keyword evidence="4" id="KW-1185">Reference proteome</keyword>
<organism evidence="3 4">
    <name type="scientific">Massarina eburnea CBS 473.64</name>
    <dbReference type="NCBI Taxonomy" id="1395130"/>
    <lineage>
        <taxon>Eukaryota</taxon>
        <taxon>Fungi</taxon>
        <taxon>Dikarya</taxon>
        <taxon>Ascomycota</taxon>
        <taxon>Pezizomycotina</taxon>
        <taxon>Dothideomycetes</taxon>
        <taxon>Pleosporomycetidae</taxon>
        <taxon>Pleosporales</taxon>
        <taxon>Massarineae</taxon>
        <taxon>Massarinaceae</taxon>
        <taxon>Massarina</taxon>
    </lineage>
</organism>
<proteinExistence type="predicted"/>
<name>A0A6A6RY66_9PLEO</name>